<feature type="transmembrane region" description="Helical" evidence="2">
    <location>
        <begin position="55"/>
        <end position="77"/>
    </location>
</feature>
<dbReference type="Gene3D" id="1.10.287.950">
    <property type="entry name" value="Methyl-accepting chemotaxis protein"/>
    <property type="match status" value="1"/>
</dbReference>
<keyword evidence="4" id="KW-1185">Reference proteome</keyword>
<feature type="compositionally biased region" description="Polar residues" evidence="1">
    <location>
        <begin position="736"/>
        <end position="746"/>
    </location>
</feature>
<feature type="compositionally biased region" description="Low complexity" evidence="1">
    <location>
        <begin position="765"/>
        <end position="782"/>
    </location>
</feature>
<feature type="region of interest" description="Disordered" evidence="1">
    <location>
        <begin position="992"/>
        <end position="1011"/>
    </location>
</feature>
<feature type="region of interest" description="Disordered" evidence="1">
    <location>
        <begin position="928"/>
        <end position="949"/>
    </location>
</feature>
<evidence type="ECO:0000313" key="3">
    <source>
        <dbReference type="EMBL" id="MDO1446251.1"/>
    </source>
</evidence>
<feature type="compositionally biased region" description="Basic and acidic residues" evidence="1">
    <location>
        <begin position="748"/>
        <end position="759"/>
    </location>
</feature>
<keyword evidence="2" id="KW-0812">Transmembrane</keyword>
<keyword evidence="2" id="KW-1133">Transmembrane helix</keyword>
<evidence type="ECO:0000256" key="2">
    <source>
        <dbReference type="SAM" id="Phobius"/>
    </source>
</evidence>
<evidence type="ECO:0000256" key="1">
    <source>
        <dbReference type="SAM" id="MobiDB-lite"/>
    </source>
</evidence>
<proteinExistence type="predicted"/>
<dbReference type="PANTHER" id="PTHR34491">
    <property type="entry name" value="A-TYPE INCLUSION PROTEIN, PUTATIVE-RELATED"/>
    <property type="match status" value="1"/>
</dbReference>
<dbReference type="Proteomes" id="UP001168528">
    <property type="component" value="Unassembled WGS sequence"/>
</dbReference>
<feature type="region of interest" description="Disordered" evidence="1">
    <location>
        <begin position="678"/>
        <end position="712"/>
    </location>
</feature>
<feature type="region of interest" description="Disordered" evidence="1">
    <location>
        <begin position="1046"/>
        <end position="1077"/>
    </location>
</feature>
<feature type="transmembrane region" description="Helical" evidence="2">
    <location>
        <begin position="20"/>
        <end position="43"/>
    </location>
</feature>
<organism evidence="3 4">
    <name type="scientific">Rhodocytophaga aerolata</name>
    <dbReference type="NCBI Taxonomy" id="455078"/>
    <lineage>
        <taxon>Bacteria</taxon>
        <taxon>Pseudomonadati</taxon>
        <taxon>Bacteroidota</taxon>
        <taxon>Cytophagia</taxon>
        <taxon>Cytophagales</taxon>
        <taxon>Rhodocytophagaceae</taxon>
        <taxon>Rhodocytophaga</taxon>
    </lineage>
</organism>
<comment type="caution">
    <text evidence="3">The sequence shown here is derived from an EMBL/GenBank/DDBJ whole genome shotgun (WGS) entry which is preliminary data.</text>
</comment>
<dbReference type="EMBL" id="JAUKPO010000003">
    <property type="protein sequence ID" value="MDO1446251.1"/>
    <property type="molecule type" value="Genomic_DNA"/>
</dbReference>
<gene>
    <name evidence="3" type="ORF">Q0590_08310</name>
</gene>
<evidence type="ECO:0000313" key="4">
    <source>
        <dbReference type="Proteomes" id="UP001168528"/>
    </source>
</evidence>
<feature type="compositionally biased region" description="Basic and acidic residues" evidence="1">
    <location>
        <begin position="1046"/>
        <end position="1071"/>
    </location>
</feature>
<sequence>MSDLSYQNLLDRLTEYKKKYYSNLLVRGCIVSLALLLSAYLFVNTLEYFGQFNPVSRAILFFSFITVLLFCVVYWIINPLLKLYNINKPISDEEAAVQIGKYFPEISDKLLNTVQLHSLSSSQNELLQASIAQRTQQLSLIRFSDAVKYDENKRYLKYAAIPTLLIIIILIFAPQFLTESSARIVNFNKAYVPAAPFSFTLQNSSLDVFKNEDFTIYLNLEGKAIPEAVYITYNGRNYKMNSLGNHSFSYTFSKIQKAIDFSFDAAGFTSTTYSLNLITRPSLTQFNAHISYPDYLNRVDDKLNNVGNLVVPEGSQIDWEFSSSEADSLLVYFESDSAYVPAQKKARNSFGFNKQASVSEPYRIKLKNNFGSNKEDINYFLEVIPDQYPKISVDYFKDTTLFNYIILGGNISDDYGLNKLTLFYKITKAGSSPDNKPYQSFPIGIQSKQAIQNFYYQWVLDSLKLSPGDKLDYFAQVWDNDGVNGSKSTRSSNFTFQLPSINELEKNLEKEAEQAKGTMNSTLSQVDKLKKDISSLENRLKSKKNLDFQDKKLIEDILKKKEELTKKIEEMQKQMGVMNEKRDRFSENSNQLSEKMQQLQKLMDELLDEETKKLYEELQKLLESNRNNSQDILEKINKKESNLEKEIARALEMFKQIQFDQKLEKEINDLNKLAEEQNKLSEETKEGDENKDKNNKLSDEQKQQKQDELKQKQDELKQKFDETKESIEELKEMNKSLEQPSEMQNTSEEEKNISEEQQKSMEQLQNNQNKKASQSQKNAAQQMKDMASKLSEMQNEMEMEQAQENLDHLRDILENLITLSFDQEKLMKDFRNVNLSDPRFVNLSQEQLKLKDDAKIIEDSLYSLAKRVFQIESFVTREVSSMKEYMDESVQGIRNRRLNVATGNQQLAMTSMNNLALLLNDVLKQMQNQMSQAKSGKQQKSKQKSPGLSQLQQQLNEKIQQLQKSGKSGRELSEELARLAAEQEMIRNALKELEKGKMKNRDGKDADGGSMGELMKQMEETEKDLVNKKVDPKTVDRQKEILTRLLESEKAMRERDEEEKRKAEQAKDKPRNVPSQFEDYIKVKEKQIELLKTVPPALSPYYRKEVDEYFKKIE</sequence>
<keyword evidence="2" id="KW-0472">Membrane</keyword>
<name>A0ABT8R2B9_9BACT</name>
<reference evidence="3" key="1">
    <citation type="submission" date="2023-07" db="EMBL/GenBank/DDBJ databases">
        <title>The genome sequence of Rhodocytophaga aerolata KACC 12507.</title>
        <authorList>
            <person name="Zhang X."/>
        </authorList>
    </citation>
    <scope>NUCLEOTIDE SEQUENCE</scope>
    <source>
        <strain evidence="3">KACC 12507</strain>
    </source>
</reference>
<protein>
    <submittedName>
        <fullName evidence="3">ATPase</fullName>
    </submittedName>
</protein>
<accession>A0ABT8R2B9</accession>
<feature type="transmembrane region" description="Helical" evidence="2">
    <location>
        <begin position="158"/>
        <end position="177"/>
    </location>
</feature>
<feature type="region of interest" description="Disordered" evidence="1">
    <location>
        <begin position="733"/>
        <end position="784"/>
    </location>
</feature>
<feature type="compositionally biased region" description="Basic and acidic residues" evidence="1">
    <location>
        <begin position="992"/>
        <end position="1007"/>
    </location>
</feature>
<dbReference type="RefSeq" id="WP_302037049.1">
    <property type="nucleotide sequence ID" value="NZ_JAUKPO010000003.1"/>
</dbReference>